<feature type="domain" description="TonB-dependent receptor-like beta-barrel" evidence="14">
    <location>
        <begin position="276"/>
        <end position="712"/>
    </location>
</feature>
<comment type="caution">
    <text evidence="16">The sequence shown here is derived from an EMBL/GenBank/DDBJ whole genome shotgun (WGS) entry which is preliminary data.</text>
</comment>
<proteinExistence type="inferred from homology"/>
<dbReference type="EMBL" id="BLJN01000001">
    <property type="protein sequence ID" value="GFE78659.1"/>
    <property type="molecule type" value="Genomic_DNA"/>
</dbReference>
<dbReference type="Gene3D" id="2.40.170.20">
    <property type="entry name" value="TonB-dependent receptor, beta-barrel domain"/>
    <property type="match status" value="1"/>
</dbReference>
<evidence type="ECO:0000256" key="2">
    <source>
        <dbReference type="ARBA" id="ARBA00022448"/>
    </source>
</evidence>
<evidence type="ECO:0000313" key="17">
    <source>
        <dbReference type="Proteomes" id="UP000445000"/>
    </source>
</evidence>
<dbReference type="AlphaFoldDB" id="A0A829Y5Z1"/>
<evidence type="ECO:0000256" key="7">
    <source>
        <dbReference type="ARBA" id="ARBA00023065"/>
    </source>
</evidence>
<protein>
    <submittedName>
        <fullName evidence="16">TonB-dependent receptor</fullName>
    </submittedName>
</protein>
<organism evidence="16 17">
    <name type="scientific">Steroidobacter agaridevorans</name>
    <dbReference type="NCBI Taxonomy" id="2695856"/>
    <lineage>
        <taxon>Bacteria</taxon>
        <taxon>Pseudomonadati</taxon>
        <taxon>Pseudomonadota</taxon>
        <taxon>Gammaproteobacteria</taxon>
        <taxon>Steroidobacterales</taxon>
        <taxon>Steroidobacteraceae</taxon>
        <taxon>Steroidobacter</taxon>
    </lineage>
</organism>
<evidence type="ECO:0000256" key="12">
    <source>
        <dbReference type="RuleBase" id="RU003357"/>
    </source>
</evidence>
<dbReference type="Pfam" id="PF00593">
    <property type="entry name" value="TonB_dep_Rec_b-barrel"/>
    <property type="match status" value="1"/>
</dbReference>
<evidence type="ECO:0000313" key="16">
    <source>
        <dbReference type="EMBL" id="GFE78659.1"/>
    </source>
</evidence>
<gene>
    <name evidence="16" type="ORF">GCM10011487_06590</name>
</gene>
<dbReference type="RefSeq" id="WP_202624487.1">
    <property type="nucleotide sequence ID" value="NZ_BLJN01000001.1"/>
</dbReference>
<evidence type="ECO:0000256" key="13">
    <source>
        <dbReference type="SAM" id="SignalP"/>
    </source>
</evidence>
<reference evidence="17" key="1">
    <citation type="submission" date="2020-01" db="EMBL/GenBank/DDBJ databases">
        <title>'Steroidobacter agaridevorans' sp. nov., agar-degrading bacteria isolated from rhizosphere soils.</title>
        <authorList>
            <person name="Ikenaga M."/>
            <person name="Kataoka M."/>
            <person name="Murouchi A."/>
            <person name="Katsuragi S."/>
            <person name="Sakai M."/>
        </authorList>
    </citation>
    <scope>NUCLEOTIDE SEQUENCE [LARGE SCALE GENOMIC DNA]</scope>
    <source>
        <strain evidence="17">YU21-B</strain>
    </source>
</reference>
<dbReference type="SUPFAM" id="SSF56935">
    <property type="entry name" value="Porins"/>
    <property type="match status" value="1"/>
</dbReference>
<evidence type="ECO:0000256" key="9">
    <source>
        <dbReference type="ARBA" id="ARBA00023136"/>
    </source>
</evidence>
<keyword evidence="4" id="KW-0410">Iron transport</keyword>
<keyword evidence="3 11" id="KW-1134">Transmembrane beta strand</keyword>
<comment type="similarity">
    <text evidence="11 12">Belongs to the TonB-dependent receptor family.</text>
</comment>
<evidence type="ECO:0000256" key="4">
    <source>
        <dbReference type="ARBA" id="ARBA00022496"/>
    </source>
</evidence>
<dbReference type="PANTHER" id="PTHR32552">
    <property type="entry name" value="FERRICHROME IRON RECEPTOR-RELATED"/>
    <property type="match status" value="1"/>
</dbReference>
<comment type="subcellular location">
    <subcellularLocation>
        <location evidence="1 11">Cell outer membrane</location>
        <topology evidence="1 11">Multi-pass membrane protein</topology>
    </subcellularLocation>
</comment>
<evidence type="ECO:0000259" key="14">
    <source>
        <dbReference type="Pfam" id="PF00593"/>
    </source>
</evidence>
<keyword evidence="5 11" id="KW-0812">Transmembrane</keyword>
<keyword evidence="6" id="KW-0408">Iron</keyword>
<dbReference type="GO" id="GO:0006826">
    <property type="term" value="P:iron ion transport"/>
    <property type="evidence" value="ECO:0007669"/>
    <property type="project" value="UniProtKB-KW"/>
</dbReference>
<accession>A0A829Y5Z1</accession>
<evidence type="ECO:0000256" key="10">
    <source>
        <dbReference type="ARBA" id="ARBA00023237"/>
    </source>
</evidence>
<keyword evidence="13" id="KW-0732">Signal</keyword>
<evidence type="ECO:0000259" key="15">
    <source>
        <dbReference type="Pfam" id="PF07715"/>
    </source>
</evidence>
<keyword evidence="8 12" id="KW-0798">TonB box</keyword>
<dbReference type="InterPro" id="IPR000531">
    <property type="entry name" value="Beta-barrel_TonB"/>
</dbReference>
<dbReference type="InterPro" id="IPR012910">
    <property type="entry name" value="Plug_dom"/>
</dbReference>
<name>A0A829Y5Z1_9GAMM</name>
<dbReference type="Proteomes" id="UP000445000">
    <property type="component" value="Unassembled WGS sequence"/>
</dbReference>
<evidence type="ECO:0000256" key="8">
    <source>
        <dbReference type="ARBA" id="ARBA00023077"/>
    </source>
</evidence>
<dbReference type="InterPro" id="IPR036942">
    <property type="entry name" value="Beta-barrel_TonB_sf"/>
</dbReference>
<feature type="domain" description="TonB-dependent receptor plug" evidence="15">
    <location>
        <begin position="52"/>
        <end position="161"/>
    </location>
</feature>
<evidence type="ECO:0000256" key="3">
    <source>
        <dbReference type="ARBA" id="ARBA00022452"/>
    </source>
</evidence>
<keyword evidence="2 11" id="KW-0813">Transport</keyword>
<dbReference type="InterPro" id="IPR039426">
    <property type="entry name" value="TonB-dep_rcpt-like"/>
</dbReference>
<keyword evidence="7" id="KW-0406">Ion transport</keyword>
<feature type="chain" id="PRO_5032544221" evidence="13">
    <location>
        <begin position="34"/>
        <end position="746"/>
    </location>
</feature>
<evidence type="ECO:0000256" key="11">
    <source>
        <dbReference type="PROSITE-ProRule" id="PRU01360"/>
    </source>
</evidence>
<keyword evidence="17" id="KW-1185">Reference proteome</keyword>
<sequence length="746" mass="81543">MRVNINRHGGRVAVRIGQAVALAATAMVTVANAQELVVEEIIVTATKRETTMKDTPAAIAAVSGDAIRESQAFSLESFTRLDPSIQVNNRGVGDNQIIVRGISSSGKPTVGLYFDEAVITGLGLDGGSDNQPNIQLHDMQRVEVLKGPQGTLFGAGSMSGTVRFITNKPDLSKSEFGFSGSAASVKDGNELYQGEFMANVPLIQDKLGARAVVWGDSGGGYIDQTSSAGAKENVNDQGIWGGRLILASQLTDALKITATGLYQETEADGSQYFEFGQPDYQNISPTLEPFEDETQLFSLVADYTTDFGTFTATSSYMDRELFFSRDSTPTARFFGLPFDLAYHQGQEISNWSSEVRFASSFDGPFQVVAGAFYAELESEVTNAALFVFDDSGVAPCKFHEDCVSNGFAGNDINSGYSNTNIDQLALFTEVEYKFAEQWTGTVGIRYYDADIFEGKIETQELARPPQTVDRVLLDETISEDELSYNFALAYAATDDTTFYARIASGFRPGGVNDWRSAASRGVSVPAQYGSDTLWNYELGVKSYMFDRALYTELSVYRIDWSDQQISLQDPNAIFAFIGNAGKSYVNGLELQVNAQPTDSLTLNIGATYTDSRLSEDMPVPPDPTTPYGREGDRIPYSPKWSMAGSAQYEIPFSSDLTGYANANFNYRSVSYTAFNSSFGPTNYQALEDYFMMGVRFGVRFGAWDTSIFVDNVTDEVPDLGLRVTGDGFRVYTARPMTAGVRVSTRF</sequence>
<feature type="signal peptide" evidence="13">
    <location>
        <begin position="1"/>
        <end position="33"/>
    </location>
</feature>
<evidence type="ECO:0000256" key="1">
    <source>
        <dbReference type="ARBA" id="ARBA00004571"/>
    </source>
</evidence>
<evidence type="ECO:0000256" key="6">
    <source>
        <dbReference type="ARBA" id="ARBA00023004"/>
    </source>
</evidence>
<keyword evidence="10 11" id="KW-0998">Cell outer membrane</keyword>
<dbReference type="PANTHER" id="PTHR32552:SF81">
    <property type="entry name" value="TONB-DEPENDENT OUTER MEMBRANE RECEPTOR"/>
    <property type="match status" value="1"/>
</dbReference>
<keyword evidence="16" id="KW-0675">Receptor</keyword>
<evidence type="ECO:0000256" key="5">
    <source>
        <dbReference type="ARBA" id="ARBA00022692"/>
    </source>
</evidence>
<dbReference type="PROSITE" id="PS52016">
    <property type="entry name" value="TONB_DEPENDENT_REC_3"/>
    <property type="match status" value="1"/>
</dbReference>
<dbReference type="Pfam" id="PF07715">
    <property type="entry name" value="Plug"/>
    <property type="match status" value="1"/>
</dbReference>
<keyword evidence="9 11" id="KW-0472">Membrane</keyword>
<dbReference type="GO" id="GO:0009279">
    <property type="term" value="C:cell outer membrane"/>
    <property type="evidence" value="ECO:0007669"/>
    <property type="project" value="UniProtKB-SubCell"/>
</dbReference>